<accession>A0A7M7GJ55</accession>
<dbReference type="Proteomes" id="UP000007110">
    <property type="component" value="Unassembled WGS sequence"/>
</dbReference>
<dbReference type="GeneID" id="100893875"/>
<evidence type="ECO:0000313" key="4">
    <source>
        <dbReference type="Proteomes" id="UP000007110"/>
    </source>
</evidence>
<dbReference type="SUPFAM" id="SSF54695">
    <property type="entry name" value="POZ domain"/>
    <property type="match status" value="1"/>
</dbReference>
<feature type="domain" description="Potassium channel tetramerisation-type BTB" evidence="2">
    <location>
        <begin position="30"/>
        <end position="118"/>
    </location>
</feature>
<evidence type="ECO:0000259" key="2">
    <source>
        <dbReference type="Pfam" id="PF02214"/>
    </source>
</evidence>
<feature type="region of interest" description="Disordered" evidence="1">
    <location>
        <begin position="280"/>
        <end position="300"/>
    </location>
</feature>
<dbReference type="AlphaFoldDB" id="A0A7M7GJ55"/>
<dbReference type="Gene3D" id="3.30.710.10">
    <property type="entry name" value="Potassium Channel Kv1.1, Chain A"/>
    <property type="match status" value="1"/>
</dbReference>
<dbReference type="InterPro" id="IPR003131">
    <property type="entry name" value="T1-type_BTB"/>
</dbReference>
<proteinExistence type="predicted"/>
<protein>
    <recommendedName>
        <fullName evidence="2">Potassium channel tetramerisation-type BTB domain-containing protein</fullName>
    </recommendedName>
</protein>
<evidence type="ECO:0000256" key="1">
    <source>
        <dbReference type="SAM" id="MobiDB-lite"/>
    </source>
</evidence>
<dbReference type="GO" id="GO:0051260">
    <property type="term" value="P:protein homooligomerization"/>
    <property type="evidence" value="ECO:0007669"/>
    <property type="project" value="InterPro"/>
</dbReference>
<name>A0A7M7GJ55_STRPU</name>
<reference evidence="4" key="1">
    <citation type="submission" date="2015-02" db="EMBL/GenBank/DDBJ databases">
        <title>Genome sequencing for Strongylocentrotus purpuratus.</title>
        <authorList>
            <person name="Murali S."/>
            <person name="Liu Y."/>
            <person name="Vee V."/>
            <person name="English A."/>
            <person name="Wang M."/>
            <person name="Skinner E."/>
            <person name="Han Y."/>
            <person name="Muzny D.M."/>
            <person name="Worley K.C."/>
            <person name="Gibbs R.A."/>
        </authorList>
    </citation>
    <scope>NUCLEOTIDE SEQUENCE</scope>
</reference>
<reference evidence="3" key="2">
    <citation type="submission" date="2021-01" db="UniProtKB">
        <authorList>
            <consortium name="EnsemblMetazoa"/>
        </authorList>
    </citation>
    <scope>IDENTIFICATION</scope>
</reference>
<dbReference type="KEGG" id="spu:100893875"/>
<feature type="region of interest" description="Disordered" evidence="1">
    <location>
        <begin position="329"/>
        <end position="349"/>
    </location>
</feature>
<dbReference type="InParanoid" id="A0A7M7GJ55"/>
<dbReference type="OMA" id="IYEKPHE"/>
<dbReference type="Pfam" id="PF02214">
    <property type="entry name" value="BTB_2"/>
    <property type="match status" value="1"/>
</dbReference>
<dbReference type="RefSeq" id="XP_003731276.2">
    <property type="nucleotide sequence ID" value="XM_003731228.3"/>
</dbReference>
<dbReference type="OrthoDB" id="10047373at2759"/>
<organism evidence="3 4">
    <name type="scientific">Strongylocentrotus purpuratus</name>
    <name type="common">Purple sea urchin</name>
    <dbReference type="NCBI Taxonomy" id="7668"/>
    <lineage>
        <taxon>Eukaryota</taxon>
        <taxon>Metazoa</taxon>
        <taxon>Echinodermata</taxon>
        <taxon>Eleutherozoa</taxon>
        <taxon>Echinozoa</taxon>
        <taxon>Echinoidea</taxon>
        <taxon>Euechinoidea</taxon>
        <taxon>Echinacea</taxon>
        <taxon>Camarodonta</taxon>
        <taxon>Echinidea</taxon>
        <taxon>Strongylocentrotidae</taxon>
        <taxon>Strongylocentrotus</taxon>
    </lineage>
</organism>
<dbReference type="EnsemblMetazoa" id="XM_003731228">
    <property type="protein sequence ID" value="XP_003731276"/>
    <property type="gene ID" value="LOC100893875"/>
</dbReference>
<sequence>MSSFASIKELPAESVQLPAEYVVDGDKWLKFNVGGTMLETTRASIEKLRSLFFAQLLDRGIDDVHAPVAGIYRIDRDPQALQVFFNYGRYGKFVAVPEHIGESFLLHEHKFYGMQNTSADAIRSYFVERSKGPTSIQLEKVTITELAMDKKYLHHNVYGIIRGTQLCCFTNVLGKGVCYKDVGRFFIYEKPHEKHTALFRTSCWRCKHTICLADDALIGLEGWCHKCSLCLRCQDILCESSSKKSNEDHNDSDSDSNAYTVVRKTASAVFVSNVVAPTALTPERPAPSNDAEAVSDEDDQEEIDLRAMIKDPLAEVALRNKQKGFSGMSSKKFSLIPPEDDGNKLIESPGNRLRLPKIHVPKAEGASESSIAKGMRHLRRKTEPAALNLDQFANFLDRGEW</sequence>
<evidence type="ECO:0000313" key="3">
    <source>
        <dbReference type="EnsemblMetazoa" id="XP_003731276"/>
    </source>
</evidence>
<keyword evidence="4" id="KW-1185">Reference proteome</keyword>
<dbReference type="InterPro" id="IPR011333">
    <property type="entry name" value="SKP1/BTB/POZ_sf"/>
</dbReference>